<evidence type="ECO:0000256" key="1">
    <source>
        <dbReference type="SAM" id="Phobius"/>
    </source>
</evidence>
<dbReference type="EMBL" id="MHCL01000011">
    <property type="protein sequence ID" value="OGY21412.1"/>
    <property type="molecule type" value="Genomic_DNA"/>
</dbReference>
<keyword evidence="1" id="KW-1133">Transmembrane helix</keyword>
<reference evidence="2 3" key="1">
    <citation type="journal article" date="2016" name="Nat. Commun.">
        <title>Thousands of microbial genomes shed light on interconnected biogeochemical processes in an aquifer system.</title>
        <authorList>
            <person name="Anantharaman K."/>
            <person name="Brown C.T."/>
            <person name="Hug L.A."/>
            <person name="Sharon I."/>
            <person name="Castelle C.J."/>
            <person name="Probst A.J."/>
            <person name="Thomas B.C."/>
            <person name="Singh A."/>
            <person name="Wilkins M.J."/>
            <person name="Karaoz U."/>
            <person name="Brodie E.L."/>
            <person name="Williams K.H."/>
            <person name="Hubbard S.S."/>
            <person name="Banfield J.F."/>
        </authorList>
    </citation>
    <scope>NUCLEOTIDE SEQUENCE [LARGE SCALE GENOMIC DNA]</scope>
</reference>
<dbReference type="Proteomes" id="UP000176723">
    <property type="component" value="Unassembled WGS sequence"/>
</dbReference>
<protein>
    <submittedName>
        <fullName evidence="2">Uncharacterized protein</fullName>
    </submittedName>
</protein>
<sequence length="117" mass="12776">MDSMPDEQGEQAQLKKDGKTIYDAGYGSIIAKNFLAGFSRALGALVVYLILAGSIYYLVISIVLPQLRQYLPNLKLLLDPSLPGLPQTDGSPDNSIPVNLTPQQLEMFEPLQKQATP</sequence>
<evidence type="ECO:0000313" key="2">
    <source>
        <dbReference type="EMBL" id="OGY21412.1"/>
    </source>
</evidence>
<gene>
    <name evidence="2" type="ORF">A3A65_00050</name>
</gene>
<name>A0A1G1W174_9BACT</name>
<dbReference type="STRING" id="1797593.A3A65_00050"/>
<organism evidence="2 3">
    <name type="scientific">Candidatus Chisholmbacteria bacterium RIFCSPLOWO2_01_FULL_49_14</name>
    <dbReference type="NCBI Taxonomy" id="1797593"/>
    <lineage>
        <taxon>Bacteria</taxon>
        <taxon>Candidatus Chisholmiibacteriota</taxon>
    </lineage>
</organism>
<accession>A0A1G1W174</accession>
<evidence type="ECO:0000313" key="3">
    <source>
        <dbReference type="Proteomes" id="UP000176723"/>
    </source>
</evidence>
<proteinExistence type="predicted"/>
<comment type="caution">
    <text evidence="2">The sequence shown here is derived from an EMBL/GenBank/DDBJ whole genome shotgun (WGS) entry which is preliminary data.</text>
</comment>
<feature type="transmembrane region" description="Helical" evidence="1">
    <location>
        <begin position="41"/>
        <end position="64"/>
    </location>
</feature>
<dbReference type="AlphaFoldDB" id="A0A1G1W174"/>
<keyword evidence="1" id="KW-0472">Membrane</keyword>
<keyword evidence="1" id="KW-0812">Transmembrane</keyword>